<protein>
    <submittedName>
        <fullName evidence="18">Uncharacterized protein</fullName>
    </submittedName>
</protein>
<feature type="transmembrane region" description="Helical" evidence="17">
    <location>
        <begin position="372"/>
        <end position="393"/>
    </location>
</feature>
<evidence type="ECO:0000256" key="4">
    <source>
        <dbReference type="ARBA" id="ARBA00022475"/>
    </source>
</evidence>
<proteinExistence type="inferred from homology"/>
<reference evidence="18" key="2">
    <citation type="submission" date="2021-09" db="EMBL/GenBank/DDBJ databases">
        <authorList>
            <person name="Jia N."/>
            <person name="Wang J."/>
            <person name="Shi W."/>
            <person name="Du L."/>
            <person name="Sun Y."/>
            <person name="Zhan W."/>
            <person name="Jiang J."/>
            <person name="Wang Q."/>
            <person name="Zhang B."/>
            <person name="Ji P."/>
            <person name="Sakyi L.B."/>
            <person name="Cui X."/>
            <person name="Yuan T."/>
            <person name="Jiang B."/>
            <person name="Yang W."/>
            <person name="Lam T.T.-Y."/>
            <person name="Chang Q."/>
            <person name="Ding S."/>
            <person name="Wang X."/>
            <person name="Zhu J."/>
            <person name="Ruan X."/>
            <person name="Zhao L."/>
            <person name="Wei J."/>
            <person name="Que T."/>
            <person name="Du C."/>
            <person name="Cheng J."/>
            <person name="Dai P."/>
            <person name="Han X."/>
            <person name="Huang E."/>
            <person name="Gao Y."/>
            <person name="Liu J."/>
            <person name="Shao H."/>
            <person name="Ye R."/>
            <person name="Li L."/>
            <person name="Wei W."/>
            <person name="Wang X."/>
            <person name="Wang C."/>
            <person name="Huo Q."/>
            <person name="Li W."/>
            <person name="Guo W."/>
            <person name="Chen H."/>
            <person name="Chen S."/>
            <person name="Zhou L."/>
            <person name="Zhou L."/>
            <person name="Ni X."/>
            <person name="Tian J."/>
            <person name="Zhou Y."/>
            <person name="Sheng Y."/>
            <person name="Liu T."/>
            <person name="Pan Y."/>
            <person name="Xia L."/>
            <person name="Li J."/>
            <person name="Zhao F."/>
            <person name="Cao W."/>
        </authorList>
    </citation>
    <scope>NUCLEOTIDE SEQUENCE</scope>
    <source>
        <strain evidence="18">Rmic-2018</strain>
        <tissue evidence="18">Larvae</tissue>
    </source>
</reference>
<dbReference type="GO" id="GO:0015874">
    <property type="term" value="P:norepinephrine transport"/>
    <property type="evidence" value="ECO:0007669"/>
    <property type="project" value="TreeGrafter"/>
</dbReference>
<comment type="caution">
    <text evidence="18">The sequence shown here is derived from an EMBL/GenBank/DDBJ whole genome shotgun (WGS) entry which is preliminary data.</text>
</comment>
<dbReference type="GO" id="GO:0046872">
    <property type="term" value="F:metal ion binding"/>
    <property type="evidence" value="ECO:0007669"/>
    <property type="project" value="UniProtKB-KW"/>
</dbReference>
<sequence>MFCRLSVIAVDFRSLRHCFPATSQTIFAFTMSSSDDEREEYGPKNYASRAHKLATLFIMTAGSANATQFPMMFIVNGGCENLDVKHNIRRGDNAPPIDLIAPKKTLPFLLAYLAFLAVVTLPIMRLESGLAQFAGDGHFGVFSTVPLFIGVGVTMGVYAIVHIVADSVPVTDQLLYLLDSVREAAGNECRNGMLLAPNRSCFVPRHPFSLCRITRARLAESFRRRPLTQGMPVMDASDEVAHLTLVPPEVYHQHMASCLPGVYNYLQPYQLCVCLDARRHANWFEESSSALSEIRGQRLLSLAAIWMVVFALAHQGFNRVKWFVYVMVCIHVVTTLLLLVRSATLPGAMSGLGTMFYTDWSYAVNMKMWCNALYASLESVGVTGSIYLGIVRFNNFKNDYHRDVYFVLVADTASELLRTAITFMFLGHLASAIGTDVRTLVGIESSLVAGIMPQALSAVPYQELWSQVHAFWLLSTMLPKFFVVPDIVIEVLSQAQPYTMLNRTLIHFFVCVTVLMTSVAVCSPGGANMAAIIVHNHDQKLRFLLLFLESIVLLQFYGVRRLDIACRMMCGRDCSDFVKVCLASVIPLIVISLFFAKLVSKHSEDGTYPVWIYAVITWFSLVLVSFIPVFAVVLLTDVNLIRQEMKWMLIKFRSPARGQTLQNLLFPLPTWVPLKWEQAMFYRKTLVVEGFDSDAAKNPNPRSRVQARGRQQSRRAGKHSRCGSSKSSTELLGSDFVMASDGVFALPGTNTPMKERQAKSGPPGSSGVASLSGTVHVSRNLSSIRRSAQRLELQAEDKVSQVAMALVSEAEVDENRGVCVVSVTQPISGTGPSLKEPSLKTAVVAAPAAELPDKIGPEASNITNEVFPAASAVRENTLKGRSHATLQGDLTKLGVKGSASSATVPQKLTDKPSSVKSTKGDADKFNKSVPCSDLSGQQKLRSSLEKLQSGKSSTRGIDKPAGATVPQVADSEMKPSISTLKQPRASIASNKSRMSVDQMLFLNKQLPSDSEQGVLQSDVNVVVAIDAQPVAAQQMAEGAFVKELSKGQQAQPEPEEQQPQVKQQPLRGETGAVGGPERSAEVGPGKNVKGGSSKRSKAERRRLKLLAKKQAGKQRKLAALVPYKSSMGLLSVESDSEYMRAPKASGAAVKQGKQGDAQEEISKLQEPMKNNVGQADAFSSGNSPKSAESVMKVAQLAAPCVYKVEGKAYRTKGSGKKTSLPAFNVLSSSNTSIQTWMGDAHTVGRPVTSSNTLFFYPRGKGDCLSQLLLTGASLSKIDPSDHNPQCKFYPTMDIQFHMVCEYQNPSISANHSPTIVECEKTLRGGPGRSSLDGG</sequence>
<evidence type="ECO:0000313" key="19">
    <source>
        <dbReference type="Proteomes" id="UP000821866"/>
    </source>
</evidence>
<feature type="disulfide bond" evidence="15">
    <location>
        <begin position="189"/>
        <end position="201"/>
    </location>
</feature>
<dbReference type="GO" id="GO:0030424">
    <property type="term" value="C:axon"/>
    <property type="evidence" value="ECO:0007669"/>
    <property type="project" value="TreeGrafter"/>
</dbReference>
<feature type="transmembrane region" description="Helical" evidence="17">
    <location>
        <begin position="580"/>
        <end position="599"/>
    </location>
</feature>
<dbReference type="GO" id="GO:0005330">
    <property type="term" value="F:dopamine:sodium symporter activity"/>
    <property type="evidence" value="ECO:0007669"/>
    <property type="project" value="TreeGrafter"/>
</dbReference>
<evidence type="ECO:0000256" key="8">
    <source>
        <dbReference type="ARBA" id="ARBA00022847"/>
    </source>
</evidence>
<dbReference type="GO" id="GO:0042734">
    <property type="term" value="C:presynaptic membrane"/>
    <property type="evidence" value="ECO:0007669"/>
    <property type="project" value="TreeGrafter"/>
</dbReference>
<feature type="transmembrane region" description="Helical" evidence="17">
    <location>
        <begin position="504"/>
        <end position="521"/>
    </location>
</feature>
<dbReference type="PANTHER" id="PTHR11616:SF320">
    <property type="entry name" value="SODIUM-DEPENDENT NORADRENALINE TRANSPORTER"/>
    <property type="match status" value="1"/>
</dbReference>
<keyword evidence="8" id="KW-0769">Symport</keyword>
<evidence type="ECO:0000256" key="1">
    <source>
        <dbReference type="ARBA" id="ARBA00004651"/>
    </source>
</evidence>
<evidence type="ECO:0000256" key="12">
    <source>
        <dbReference type="ARBA" id="ARBA00023157"/>
    </source>
</evidence>
<keyword evidence="5 17" id="KW-0812">Transmembrane</keyword>
<feature type="transmembrane region" description="Helical" evidence="17">
    <location>
        <begin position="322"/>
        <end position="340"/>
    </location>
</feature>
<dbReference type="PROSITE" id="PS50267">
    <property type="entry name" value="NA_NEUROTRAN_SYMP_3"/>
    <property type="match status" value="1"/>
</dbReference>
<evidence type="ECO:0000256" key="10">
    <source>
        <dbReference type="ARBA" id="ARBA00023053"/>
    </source>
</evidence>
<evidence type="ECO:0000256" key="11">
    <source>
        <dbReference type="ARBA" id="ARBA00023136"/>
    </source>
</evidence>
<feature type="region of interest" description="Disordered" evidence="16">
    <location>
        <begin position="1043"/>
        <end position="1100"/>
    </location>
</feature>
<keyword evidence="10 14" id="KW-0915">Sodium</keyword>
<name>A0A9J6ERZ1_RHIMP</name>
<keyword evidence="11 17" id="KW-0472">Membrane</keyword>
<feature type="transmembrane region" description="Helical" evidence="17">
    <location>
        <begin position="611"/>
        <end position="636"/>
    </location>
</feature>
<keyword evidence="9 17" id="KW-1133">Transmembrane helix</keyword>
<accession>A0A9J6ERZ1</accession>
<feature type="region of interest" description="Disordered" evidence="16">
    <location>
        <begin position="693"/>
        <end position="728"/>
    </location>
</feature>
<evidence type="ECO:0000256" key="15">
    <source>
        <dbReference type="PIRSR" id="PIRSR600175-2"/>
    </source>
</evidence>
<dbReference type="GO" id="GO:0032809">
    <property type="term" value="C:neuronal cell body membrane"/>
    <property type="evidence" value="ECO:0007669"/>
    <property type="project" value="TreeGrafter"/>
</dbReference>
<feature type="compositionally biased region" description="Low complexity" evidence="16">
    <location>
        <begin position="1048"/>
        <end position="1065"/>
    </location>
</feature>
<keyword evidence="13" id="KW-0325">Glycoprotein</keyword>
<feature type="transmembrane region" description="Helical" evidence="17">
    <location>
        <begin position="106"/>
        <end position="124"/>
    </location>
</feature>
<keyword evidence="19" id="KW-1185">Reference proteome</keyword>
<organism evidence="18 19">
    <name type="scientific">Rhipicephalus microplus</name>
    <name type="common">Cattle tick</name>
    <name type="synonym">Boophilus microplus</name>
    <dbReference type="NCBI Taxonomy" id="6941"/>
    <lineage>
        <taxon>Eukaryota</taxon>
        <taxon>Metazoa</taxon>
        <taxon>Ecdysozoa</taxon>
        <taxon>Arthropoda</taxon>
        <taxon>Chelicerata</taxon>
        <taxon>Arachnida</taxon>
        <taxon>Acari</taxon>
        <taxon>Parasitiformes</taxon>
        <taxon>Ixodida</taxon>
        <taxon>Ixodoidea</taxon>
        <taxon>Ixodidae</taxon>
        <taxon>Rhipicephalinae</taxon>
        <taxon>Rhipicephalus</taxon>
        <taxon>Boophilus</taxon>
    </lineage>
</organism>
<evidence type="ECO:0000256" key="2">
    <source>
        <dbReference type="ARBA" id="ARBA00006459"/>
    </source>
</evidence>
<evidence type="ECO:0000256" key="17">
    <source>
        <dbReference type="SAM" id="Phobius"/>
    </source>
</evidence>
<dbReference type="VEuPathDB" id="VectorBase:LOC119179435"/>
<feature type="region of interest" description="Disordered" evidence="16">
    <location>
        <begin position="747"/>
        <end position="771"/>
    </location>
</feature>
<keyword evidence="4" id="KW-1003">Cell membrane</keyword>
<gene>
    <name evidence="18" type="ORF">HPB51_008835</name>
</gene>
<feature type="transmembrane region" description="Helical" evidence="17">
    <location>
        <begin position="405"/>
        <end position="427"/>
    </location>
</feature>
<evidence type="ECO:0000256" key="7">
    <source>
        <dbReference type="ARBA" id="ARBA00022775"/>
    </source>
</evidence>
<feature type="transmembrane region" description="Helical" evidence="17">
    <location>
        <begin position="541"/>
        <end position="559"/>
    </location>
</feature>
<dbReference type="InterPro" id="IPR037272">
    <property type="entry name" value="SNS_sf"/>
</dbReference>
<evidence type="ECO:0000256" key="14">
    <source>
        <dbReference type="PIRSR" id="PIRSR600175-1"/>
    </source>
</evidence>
<feature type="binding site" evidence="14">
    <location>
        <position position="379"/>
    </location>
    <ligand>
        <name>Na(+)</name>
        <dbReference type="ChEBI" id="CHEBI:29101"/>
        <label>1</label>
    </ligand>
</feature>
<evidence type="ECO:0000256" key="13">
    <source>
        <dbReference type="ARBA" id="ARBA00023180"/>
    </source>
</evidence>
<dbReference type="EMBL" id="JABSTU010000002">
    <property type="protein sequence ID" value="KAH8037153.1"/>
    <property type="molecule type" value="Genomic_DNA"/>
</dbReference>
<feature type="compositionally biased region" description="Polar residues" evidence="16">
    <location>
        <begin position="934"/>
        <end position="955"/>
    </location>
</feature>
<dbReference type="GO" id="GO:0051583">
    <property type="term" value="P:dopamine uptake involved in synaptic transmission"/>
    <property type="evidence" value="ECO:0007669"/>
    <property type="project" value="TreeGrafter"/>
</dbReference>
<keyword evidence="6 14" id="KW-0479">Metal-binding</keyword>
<reference evidence="18" key="1">
    <citation type="journal article" date="2020" name="Cell">
        <title>Large-Scale Comparative Analyses of Tick Genomes Elucidate Their Genetic Diversity and Vector Capacities.</title>
        <authorList>
            <consortium name="Tick Genome and Microbiome Consortium (TIGMIC)"/>
            <person name="Jia N."/>
            <person name="Wang J."/>
            <person name="Shi W."/>
            <person name="Du L."/>
            <person name="Sun Y."/>
            <person name="Zhan W."/>
            <person name="Jiang J.F."/>
            <person name="Wang Q."/>
            <person name="Zhang B."/>
            <person name="Ji P."/>
            <person name="Bell-Sakyi L."/>
            <person name="Cui X.M."/>
            <person name="Yuan T.T."/>
            <person name="Jiang B.G."/>
            <person name="Yang W.F."/>
            <person name="Lam T.T."/>
            <person name="Chang Q.C."/>
            <person name="Ding S.J."/>
            <person name="Wang X.J."/>
            <person name="Zhu J.G."/>
            <person name="Ruan X.D."/>
            <person name="Zhao L."/>
            <person name="Wei J.T."/>
            <person name="Ye R.Z."/>
            <person name="Que T.C."/>
            <person name="Du C.H."/>
            <person name="Zhou Y.H."/>
            <person name="Cheng J.X."/>
            <person name="Dai P.F."/>
            <person name="Guo W.B."/>
            <person name="Han X.H."/>
            <person name="Huang E.J."/>
            <person name="Li L.F."/>
            <person name="Wei W."/>
            <person name="Gao Y.C."/>
            <person name="Liu J.Z."/>
            <person name="Shao H.Z."/>
            <person name="Wang X."/>
            <person name="Wang C.C."/>
            <person name="Yang T.C."/>
            <person name="Huo Q.B."/>
            <person name="Li W."/>
            <person name="Chen H.Y."/>
            <person name="Chen S.E."/>
            <person name="Zhou L.G."/>
            <person name="Ni X.B."/>
            <person name="Tian J.H."/>
            <person name="Sheng Y."/>
            <person name="Liu T."/>
            <person name="Pan Y.S."/>
            <person name="Xia L.Y."/>
            <person name="Li J."/>
            <person name="Zhao F."/>
            <person name="Cao W.C."/>
        </authorList>
    </citation>
    <scope>NUCLEOTIDE SEQUENCE</scope>
    <source>
        <strain evidence="18">Rmic-2018</strain>
    </source>
</reference>
<keyword evidence="3" id="KW-0813">Transport</keyword>
<feature type="compositionally biased region" description="Polar residues" evidence="16">
    <location>
        <begin position="898"/>
        <end position="917"/>
    </location>
</feature>
<evidence type="ECO:0000256" key="3">
    <source>
        <dbReference type="ARBA" id="ARBA00022448"/>
    </source>
</evidence>
<dbReference type="Pfam" id="PF00209">
    <property type="entry name" value="SNF"/>
    <property type="match status" value="1"/>
</dbReference>
<dbReference type="Proteomes" id="UP000821866">
    <property type="component" value="Chromosome 10"/>
</dbReference>
<dbReference type="GO" id="GO:0006865">
    <property type="term" value="P:amino acid transport"/>
    <property type="evidence" value="ECO:0007669"/>
    <property type="project" value="TreeGrafter"/>
</dbReference>
<feature type="compositionally biased region" description="Basic residues" evidence="16">
    <location>
        <begin position="705"/>
        <end position="721"/>
    </location>
</feature>
<dbReference type="PANTHER" id="PTHR11616">
    <property type="entry name" value="SODIUM/CHLORIDE DEPENDENT TRANSPORTER"/>
    <property type="match status" value="1"/>
</dbReference>
<evidence type="ECO:0000313" key="18">
    <source>
        <dbReference type="EMBL" id="KAH8037153.1"/>
    </source>
</evidence>
<comment type="similarity">
    <text evidence="2">Belongs to the sodium:neurotransmitter symporter (SNF) (TC 2.A.22) family.</text>
</comment>
<evidence type="ECO:0000256" key="16">
    <source>
        <dbReference type="SAM" id="MobiDB-lite"/>
    </source>
</evidence>
<feature type="transmembrane region" description="Helical" evidence="17">
    <location>
        <begin position="471"/>
        <end position="492"/>
    </location>
</feature>
<dbReference type="InterPro" id="IPR000175">
    <property type="entry name" value="Na/ntran_symport"/>
</dbReference>
<evidence type="ECO:0000256" key="5">
    <source>
        <dbReference type="ARBA" id="ARBA00022692"/>
    </source>
</evidence>
<evidence type="ECO:0000256" key="6">
    <source>
        <dbReference type="ARBA" id="ARBA00022723"/>
    </source>
</evidence>
<evidence type="ECO:0000256" key="9">
    <source>
        <dbReference type="ARBA" id="ARBA00022989"/>
    </source>
</evidence>
<comment type="subcellular location">
    <subcellularLocation>
        <location evidence="1">Cell membrane</location>
        <topology evidence="1">Multi-pass membrane protein</topology>
    </subcellularLocation>
</comment>
<feature type="transmembrane region" description="Helical" evidence="17">
    <location>
        <begin position="144"/>
        <end position="165"/>
    </location>
</feature>
<dbReference type="VEuPathDB" id="VectorBase:LOC119179155"/>
<feature type="region of interest" description="Disordered" evidence="16">
    <location>
        <begin position="896"/>
        <end position="978"/>
    </location>
</feature>
<dbReference type="SUPFAM" id="SSF161070">
    <property type="entry name" value="SNF-like"/>
    <property type="match status" value="1"/>
</dbReference>
<keyword evidence="12 15" id="KW-1015">Disulfide bond</keyword>
<keyword evidence="7" id="KW-0532">Neurotransmitter transport</keyword>